<organism evidence="2 3">
    <name type="scientific">Tritrichomonas musculus</name>
    <dbReference type="NCBI Taxonomy" id="1915356"/>
    <lineage>
        <taxon>Eukaryota</taxon>
        <taxon>Metamonada</taxon>
        <taxon>Parabasalia</taxon>
        <taxon>Tritrichomonadida</taxon>
        <taxon>Tritrichomonadidae</taxon>
        <taxon>Tritrichomonas</taxon>
    </lineage>
</organism>
<dbReference type="Proteomes" id="UP001470230">
    <property type="component" value="Unassembled WGS sequence"/>
</dbReference>
<evidence type="ECO:0000256" key="1">
    <source>
        <dbReference type="SAM" id="Coils"/>
    </source>
</evidence>
<comment type="caution">
    <text evidence="2">The sequence shown here is derived from an EMBL/GenBank/DDBJ whole genome shotgun (WGS) entry which is preliminary data.</text>
</comment>
<proteinExistence type="predicted"/>
<name>A0ABR2K3C7_9EUKA</name>
<keyword evidence="3" id="KW-1185">Reference proteome</keyword>
<protein>
    <submittedName>
        <fullName evidence="2">Uncharacterized protein</fullName>
    </submittedName>
</protein>
<accession>A0ABR2K3C7</accession>
<feature type="coiled-coil region" evidence="1">
    <location>
        <begin position="498"/>
        <end position="525"/>
    </location>
</feature>
<evidence type="ECO:0000313" key="3">
    <source>
        <dbReference type="Proteomes" id="UP001470230"/>
    </source>
</evidence>
<reference evidence="2 3" key="1">
    <citation type="submission" date="2024-04" db="EMBL/GenBank/DDBJ databases">
        <title>Tritrichomonas musculus Genome.</title>
        <authorList>
            <person name="Alves-Ferreira E."/>
            <person name="Grigg M."/>
            <person name="Lorenzi H."/>
            <person name="Galac M."/>
        </authorList>
    </citation>
    <scope>NUCLEOTIDE SEQUENCE [LARGE SCALE GENOMIC DNA]</scope>
    <source>
        <strain evidence="2 3">EAF2021</strain>
    </source>
</reference>
<dbReference type="EMBL" id="JAPFFF010000007">
    <property type="protein sequence ID" value="KAK8885358.1"/>
    <property type="molecule type" value="Genomic_DNA"/>
</dbReference>
<keyword evidence="1" id="KW-0175">Coiled coil</keyword>
<gene>
    <name evidence="2" type="ORF">M9Y10_040804</name>
</gene>
<evidence type="ECO:0000313" key="2">
    <source>
        <dbReference type="EMBL" id="KAK8885358.1"/>
    </source>
</evidence>
<feature type="coiled-coil region" evidence="1">
    <location>
        <begin position="92"/>
        <end position="216"/>
    </location>
</feature>
<sequence>MSVNKITELLKNHSIIDYNLISDSLSSILSEMCQIITDQSNELDSIKKQLPNFAIKAEMEQKLKLQNDLITNNQTGLNNLCQITQQKLETVAQTIQLNAENADKQISDIKDQIDSETSQKIKEIQGDFYLTNQQIKEFQNSINNQKTEIEENKNGLKEVNDFLNKAQDQSIEVVSAKLEQLIEKVSQLEEENKNDRDSLHTNIDEIKVNVEKINNESKTEFELIEKDLRNVRSIVVDTPAIDFEGTVDTEVVVRAIQRDSRRIDSFNETINSIRQENNLIKHFFAEMAQCLQMFQLNMLDFVAEHNKTKKEILLLNDDNTKRCKALKNNFFTCSANIQNVLEATMNGMNLVSSTFSQVFSFLGKITPRPLPLFKDFDDTLIEFQKLCDSITTQNEKNEELNKQEENKSPRSVPDEIFKISPVQLPDVSQLLNQKFSAISRFDKHDKKEENSVKLIGSGVDIELRQDVNNMKSKVDESYETVTHLRDTIESKIESKVDAVSMERMMEKMRAMITKLRDQINAQNKLLTTYVPRSEAESLIQHILNSKFETAAGANHLECLLCGRSKSAVSSSIPGSTCCGGNLPRLSSSIASPANSNNPYELIYGKAYGSPMPQEKRQAAFTCTEKSRSSLAANMRLNSSTKYKK</sequence>